<protein>
    <submittedName>
        <fullName evidence="2">Polysaccharide pyruvyl transferase</fullName>
    </submittedName>
</protein>
<dbReference type="Pfam" id="PF04230">
    <property type="entry name" value="PS_pyruv_trans"/>
    <property type="match status" value="1"/>
</dbReference>
<evidence type="ECO:0000313" key="3">
    <source>
        <dbReference type="Proteomes" id="UP000198384"/>
    </source>
</evidence>
<dbReference type="InterPro" id="IPR007345">
    <property type="entry name" value="Polysacch_pyruvyl_Trfase"/>
</dbReference>
<reference evidence="2 3" key="1">
    <citation type="submission" date="2017-06" db="EMBL/GenBank/DDBJ databases">
        <authorList>
            <person name="Kim H.J."/>
            <person name="Triplett B.A."/>
        </authorList>
    </citation>
    <scope>NUCLEOTIDE SEQUENCE [LARGE SCALE GENOMIC DNA]</scope>
    <source>
        <strain evidence="2 3">DSM 29150</strain>
    </source>
</reference>
<dbReference type="OrthoDB" id="9799278at2"/>
<proteinExistence type="predicted"/>
<gene>
    <name evidence="2" type="ORF">SAMN06265371_10414</name>
</gene>
<evidence type="ECO:0000313" key="2">
    <source>
        <dbReference type="EMBL" id="SNR49928.1"/>
    </source>
</evidence>
<dbReference type="Proteomes" id="UP000198384">
    <property type="component" value="Unassembled WGS sequence"/>
</dbReference>
<name>A0A238WU27_9FLAO</name>
<dbReference type="RefSeq" id="WP_089381138.1">
    <property type="nucleotide sequence ID" value="NZ_FZNT01000004.1"/>
</dbReference>
<feature type="domain" description="Polysaccharide pyruvyl transferase" evidence="1">
    <location>
        <begin position="14"/>
        <end position="309"/>
    </location>
</feature>
<keyword evidence="2" id="KW-0808">Transferase</keyword>
<evidence type="ECO:0000259" key="1">
    <source>
        <dbReference type="Pfam" id="PF04230"/>
    </source>
</evidence>
<sequence length="372" mass="43035">MKIGIMTFWESKNNYGQILQLFALQKALIKLGHTPFLIKYKRIGKPHKESILKKIFSPEVFTKIYNKLNNTHKKSLINDGNRKFDDFKSRNIIFGSNEYDSFDCLINNPPEADIYLAGSDQVWNNSFNVSAEAFLLGFGNKKVKRVAYAASFGQKELSEDTEKMFCRYFPSFDSISVREKSGVNICNKLGDDKTQWVLDPTLLFNKKEWEDILNLKAFDKKENIKQIFIYTLGNSLIKDKNKFKNYAKKQNDCNVIHAAANNDYSGDVAPSIEEWVNYIRTSNLVITTSFHGMVFCIINNVNFIILLNSGDAKGMNERIESLLDRLGLTKHIMDGFNKTKFDYLYSKEIEWGPINKEIEAWKKESEFFLKNI</sequence>
<dbReference type="GO" id="GO:0016740">
    <property type="term" value="F:transferase activity"/>
    <property type="evidence" value="ECO:0007669"/>
    <property type="project" value="UniProtKB-KW"/>
</dbReference>
<organism evidence="2 3">
    <name type="scientific">Lutibacter agarilyticus</name>
    <dbReference type="NCBI Taxonomy" id="1109740"/>
    <lineage>
        <taxon>Bacteria</taxon>
        <taxon>Pseudomonadati</taxon>
        <taxon>Bacteroidota</taxon>
        <taxon>Flavobacteriia</taxon>
        <taxon>Flavobacteriales</taxon>
        <taxon>Flavobacteriaceae</taxon>
        <taxon>Lutibacter</taxon>
    </lineage>
</organism>
<accession>A0A238WU27</accession>
<keyword evidence="3" id="KW-1185">Reference proteome</keyword>
<dbReference type="EMBL" id="FZNT01000004">
    <property type="protein sequence ID" value="SNR49928.1"/>
    <property type="molecule type" value="Genomic_DNA"/>
</dbReference>
<dbReference type="AlphaFoldDB" id="A0A238WU27"/>